<organism evidence="5 6">
    <name type="scientific">Candidatus Nitrobium versatile</name>
    <dbReference type="NCBI Taxonomy" id="2884831"/>
    <lineage>
        <taxon>Bacteria</taxon>
        <taxon>Pseudomonadati</taxon>
        <taxon>Nitrospirota</taxon>
        <taxon>Nitrospiria</taxon>
        <taxon>Nitrospirales</taxon>
        <taxon>Nitrospiraceae</taxon>
        <taxon>Candidatus Nitrobium</taxon>
    </lineage>
</organism>
<dbReference type="SUPFAM" id="SSF53901">
    <property type="entry name" value="Thiolase-like"/>
    <property type="match status" value="2"/>
</dbReference>
<feature type="domain" description="Ketosynthase family 3 (KS3)" evidence="4">
    <location>
        <begin position="1"/>
        <end position="415"/>
    </location>
</feature>
<reference evidence="5" key="2">
    <citation type="submission" date="2021-08" db="EMBL/GenBank/DDBJ databases">
        <authorList>
            <person name="Dalcin Martins P."/>
        </authorList>
    </citation>
    <scope>NUCLEOTIDE SEQUENCE</scope>
    <source>
        <strain evidence="5">MAG_39</strain>
    </source>
</reference>
<dbReference type="InterPro" id="IPR014031">
    <property type="entry name" value="Ketoacyl_synth_C"/>
</dbReference>
<dbReference type="Gene3D" id="3.40.47.10">
    <property type="match status" value="1"/>
</dbReference>
<dbReference type="InterPro" id="IPR018201">
    <property type="entry name" value="Ketoacyl_synth_AS"/>
</dbReference>
<dbReference type="Pfam" id="PF02801">
    <property type="entry name" value="Ketoacyl-synt_C"/>
    <property type="match status" value="1"/>
</dbReference>
<reference evidence="5" key="1">
    <citation type="journal article" date="2021" name="bioRxiv">
        <title>Unraveling nitrogen, sulfur and carbon metabolic pathways and microbial community transcriptional responses to substrate deprivation and toxicity stresses in a bioreactor mimicking anoxic brackish coastal sediment conditions.</title>
        <authorList>
            <person name="Martins P.D."/>
            <person name="Echeveste M.J."/>
            <person name="Arshad A."/>
            <person name="Kurth J."/>
            <person name="Ouboter H."/>
            <person name="Jetten M.S.M."/>
            <person name="Welte C.U."/>
        </authorList>
    </citation>
    <scope>NUCLEOTIDE SEQUENCE</scope>
    <source>
        <strain evidence="5">MAG_39</strain>
    </source>
</reference>
<comment type="caution">
    <text evidence="5">The sequence shown here is derived from an EMBL/GenBank/DDBJ whole genome shotgun (WGS) entry which is preliminary data.</text>
</comment>
<dbReference type="EMBL" id="JAIOIV010000115">
    <property type="protein sequence ID" value="MBZ0157459.1"/>
    <property type="molecule type" value="Genomic_DNA"/>
</dbReference>
<dbReference type="AlphaFoldDB" id="A0A953M0Z2"/>
<name>A0A953M0Z2_9BACT</name>
<protein>
    <submittedName>
        <fullName evidence="5">Beta-ketoacyl-ACP synthase II</fullName>
        <ecNumber evidence="5">2.3.1.179</ecNumber>
    </submittedName>
</protein>
<dbReference type="InterPro" id="IPR020841">
    <property type="entry name" value="PKS_Beta-ketoAc_synthase_dom"/>
</dbReference>
<dbReference type="Pfam" id="PF00109">
    <property type="entry name" value="ketoacyl-synt"/>
    <property type="match status" value="1"/>
</dbReference>
<proteinExistence type="inferred from homology"/>
<dbReference type="NCBIfam" id="NF005589">
    <property type="entry name" value="PRK07314.1"/>
    <property type="match status" value="1"/>
</dbReference>
<dbReference type="InterPro" id="IPR000794">
    <property type="entry name" value="Beta-ketoacyl_synthase"/>
</dbReference>
<dbReference type="PROSITE" id="PS00606">
    <property type="entry name" value="KS3_1"/>
    <property type="match status" value="1"/>
</dbReference>
<comment type="similarity">
    <text evidence="1 3">Belongs to the thiolase-like superfamily. Beta-ketoacyl-ACP synthases family.</text>
</comment>
<dbReference type="InterPro" id="IPR014030">
    <property type="entry name" value="Ketoacyl_synth_N"/>
</dbReference>
<evidence type="ECO:0000256" key="2">
    <source>
        <dbReference type="ARBA" id="ARBA00022679"/>
    </source>
</evidence>
<evidence type="ECO:0000256" key="1">
    <source>
        <dbReference type="ARBA" id="ARBA00008467"/>
    </source>
</evidence>
<dbReference type="Proteomes" id="UP000705867">
    <property type="component" value="Unassembled WGS sequence"/>
</dbReference>
<dbReference type="GO" id="GO:0006633">
    <property type="term" value="P:fatty acid biosynthetic process"/>
    <property type="evidence" value="ECO:0007669"/>
    <property type="project" value="InterPro"/>
</dbReference>
<evidence type="ECO:0000259" key="4">
    <source>
        <dbReference type="PROSITE" id="PS52004"/>
    </source>
</evidence>
<gene>
    <name evidence="5" type="ORF">K8I29_14775</name>
</gene>
<evidence type="ECO:0000313" key="5">
    <source>
        <dbReference type="EMBL" id="MBZ0157459.1"/>
    </source>
</evidence>
<accession>A0A953M0Z2</accession>
<dbReference type="PROSITE" id="PS52004">
    <property type="entry name" value="KS3_2"/>
    <property type="match status" value="1"/>
</dbReference>
<dbReference type="EC" id="2.3.1.179" evidence="5"/>
<evidence type="ECO:0000256" key="3">
    <source>
        <dbReference type="RuleBase" id="RU003694"/>
    </source>
</evidence>
<dbReference type="CDD" id="cd00834">
    <property type="entry name" value="KAS_I_II"/>
    <property type="match status" value="1"/>
</dbReference>
<dbReference type="SMART" id="SM00825">
    <property type="entry name" value="PKS_KS"/>
    <property type="match status" value="1"/>
</dbReference>
<keyword evidence="2 3" id="KW-0808">Transferase</keyword>
<dbReference type="PANTHER" id="PTHR11712:SF336">
    <property type="entry name" value="3-OXOACYL-[ACYL-CARRIER-PROTEIN] SYNTHASE, MITOCHONDRIAL"/>
    <property type="match status" value="1"/>
</dbReference>
<dbReference type="InterPro" id="IPR016039">
    <property type="entry name" value="Thiolase-like"/>
</dbReference>
<dbReference type="GO" id="GO:0004315">
    <property type="term" value="F:3-oxoacyl-[acyl-carrier-protein] synthase activity"/>
    <property type="evidence" value="ECO:0007669"/>
    <property type="project" value="UniProtKB-EC"/>
</dbReference>
<evidence type="ECO:0000313" key="6">
    <source>
        <dbReference type="Proteomes" id="UP000705867"/>
    </source>
</evidence>
<keyword evidence="5" id="KW-0012">Acyltransferase</keyword>
<dbReference type="PANTHER" id="PTHR11712">
    <property type="entry name" value="POLYKETIDE SYNTHASE-RELATED"/>
    <property type="match status" value="1"/>
</dbReference>
<sequence>MKRVVITGIGAVTPLAGTFYGSWERCKDGVTGIGAITRFDASGLPWKVAGEIKDFSPGAYLSPKEVFRHDPFVQYAVAASLMALEDAGLWNRTPEGGEPSLPGGFPDGAGVLIGSSRGGISTVEREMEKVRNPRSPRSFSPYLMPSSTISMAASTVAQRTGLRGNCLGISNACASGANAIGEAFRLIRSGVAPLLLAGGTEAPVCPLCVRGYGASGTLSKIEGPTASRPFDRTRDGFVIAEGAAVLVLEELSSALQRGAQMYGEIIGYSATADAFHMTKPDPQGEARAILSALKDAGIPPESVEYINVHGTSTPLGDRAEAEAIGTVFGRRAEAIPASALKSMTGHMLAASGAFEAACTAMTLQEGVIPPSLHLLERDPGCPVALVTEKQETAARIAVTQSFGFGGVNAVLVMKKA</sequence>